<keyword evidence="5" id="KW-1185">Reference proteome</keyword>
<dbReference type="GO" id="GO:0003723">
    <property type="term" value="F:RNA binding"/>
    <property type="evidence" value="ECO:0007669"/>
    <property type="project" value="TreeGrafter"/>
</dbReference>
<dbReference type="InterPro" id="IPR039883">
    <property type="entry name" value="Fcf2/DNTTIP2"/>
</dbReference>
<sequence>MTNQTGSDLDIDDIFYLLKEKTSSSLNAEQKNPNNEYEEIKKKVTHLPTIQLKLLSQENTKEKRKERKVRKIDDSVDSILPKKNEKTITDRRLIKEAKSKEWFKITKPEMTDDLKRDLLVIKNRKYLDPKRFYKGEKWEIPENFQVGEIIEGVGEYGGRMKRKQRGETIIDELLKSKETNQWFAKTFSAIQVKKQSGGKGYLKEKMEKRRKYH</sequence>
<dbReference type="GO" id="GO:0006396">
    <property type="term" value="P:RNA processing"/>
    <property type="evidence" value="ECO:0007669"/>
    <property type="project" value="TreeGrafter"/>
</dbReference>
<accession>A0A4T0WX53</accession>
<dbReference type="AlphaFoldDB" id="A0A4T0WX53"/>
<dbReference type="Pfam" id="PF08698">
    <property type="entry name" value="Fcf2"/>
    <property type="match status" value="1"/>
</dbReference>
<dbReference type="Proteomes" id="UP000307173">
    <property type="component" value="Unassembled WGS sequence"/>
</dbReference>
<gene>
    <name evidence="4" type="ORF">CANINC_004082</name>
</gene>
<dbReference type="GO" id="GO:0005730">
    <property type="term" value="C:nucleolus"/>
    <property type="evidence" value="ECO:0007669"/>
    <property type="project" value="UniProtKB-SubCell"/>
</dbReference>
<reference evidence="4 5" key="1">
    <citation type="journal article" date="2019" name="Front. Genet.">
        <title>Whole-Genome Sequencing of the Opportunistic Yeast Pathogen Candida inconspicua Uncovers Its Hybrid Origin.</title>
        <authorList>
            <person name="Mixao V."/>
            <person name="Hansen A.P."/>
            <person name="Saus E."/>
            <person name="Boekhout T."/>
            <person name="Lass-Florl C."/>
            <person name="Gabaldon T."/>
        </authorList>
    </citation>
    <scope>NUCLEOTIDE SEQUENCE [LARGE SCALE GENOMIC DNA]</scope>
    <source>
        <strain evidence="4 5">CBS 180</strain>
    </source>
</reference>
<dbReference type="PANTHER" id="PTHR21686">
    <property type="entry name" value="DEOXYNUCLEOTIDYLTRANSFERASE TERMINAL-INTERACTING PROTEIN 2"/>
    <property type="match status" value="1"/>
</dbReference>
<dbReference type="EMBL" id="SELW01000638">
    <property type="protein sequence ID" value="TID17223.1"/>
    <property type="molecule type" value="Genomic_DNA"/>
</dbReference>
<dbReference type="STRING" id="52247.A0A4T0WX53"/>
<feature type="domain" description="Fcf2 pre-rRNA processing C-terminal" evidence="3">
    <location>
        <begin position="95"/>
        <end position="185"/>
    </location>
</feature>
<evidence type="ECO:0000313" key="4">
    <source>
        <dbReference type="EMBL" id="TID17223.1"/>
    </source>
</evidence>
<dbReference type="InterPro" id="IPR014810">
    <property type="entry name" value="Fcf2_C"/>
</dbReference>
<organism evidence="4 5">
    <name type="scientific">Pichia inconspicua</name>
    <dbReference type="NCBI Taxonomy" id="52247"/>
    <lineage>
        <taxon>Eukaryota</taxon>
        <taxon>Fungi</taxon>
        <taxon>Dikarya</taxon>
        <taxon>Ascomycota</taxon>
        <taxon>Saccharomycotina</taxon>
        <taxon>Pichiomycetes</taxon>
        <taxon>Pichiales</taxon>
        <taxon>Pichiaceae</taxon>
        <taxon>Pichia</taxon>
    </lineage>
</organism>
<comment type="caution">
    <text evidence="4">The sequence shown here is derived from an EMBL/GenBank/DDBJ whole genome shotgun (WGS) entry which is preliminary data.</text>
</comment>
<keyword evidence="2" id="KW-0539">Nucleus</keyword>
<dbReference type="PANTHER" id="PTHR21686:SF12">
    <property type="entry name" value="DEOXYNUCLEOTIDYLTRANSFERASE TERMINAL-INTERACTING PROTEIN 2"/>
    <property type="match status" value="1"/>
</dbReference>
<evidence type="ECO:0000256" key="1">
    <source>
        <dbReference type="ARBA" id="ARBA00004604"/>
    </source>
</evidence>
<name>A0A4T0WX53_9ASCO</name>
<protein>
    <recommendedName>
        <fullName evidence="3">Fcf2 pre-rRNA processing C-terminal domain-containing protein</fullName>
    </recommendedName>
</protein>
<evidence type="ECO:0000256" key="2">
    <source>
        <dbReference type="ARBA" id="ARBA00023242"/>
    </source>
</evidence>
<evidence type="ECO:0000259" key="3">
    <source>
        <dbReference type="Pfam" id="PF08698"/>
    </source>
</evidence>
<proteinExistence type="predicted"/>
<dbReference type="OrthoDB" id="427886at2759"/>
<comment type="subcellular location">
    <subcellularLocation>
        <location evidence="1">Nucleus</location>
        <location evidence="1">Nucleolus</location>
    </subcellularLocation>
</comment>
<evidence type="ECO:0000313" key="5">
    <source>
        <dbReference type="Proteomes" id="UP000307173"/>
    </source>
</evidence>